<reference evidence="1 2" key="2">
    <citation type="submission" date="2018-11" db="EMBL/GenBank/DDBJ databases">
        <authorList>
            <consortium name="Pathogen Informatics"/>
        </authorList>
    </citation>
    <scope>NUCLEOTIDE SEQUENCE [LARGE SCALE GENOMIC DNA]</scope>
</reference>
<dbReference type="WBParaSite" id="OFLC_0001292801-mRNA-1">
    <property type="protein sequence ID" value="OFLC_0001292801-mRNA-1"/>
    <property type="gene ID" value="OFLC_0001292801"/>
</dbReference>
<sequence length="101" mass="11484">MPLPEEPVSIPDLYYQLRGSSTQYSSTPMPLSYTCCDMVRSFSFSLFKNCADTTSTCISVQFVSLFLAKKSEMCVIDGLRDIINFKFVSFSFRDLSKQKSM</sequence>
<name>A0A183HZL5_9BILA</name>
<evidence type="ECO:0000313" key="2">
    <source>
        <dbReference type="Proteomes" id="UP000267606"/>
    </source>
</evidence>
<keyword evidence="2" id="KW-1185">Reference proteome</keyword>
<dbReference type="Proteomes" id="UP000267606">
    <property type="component" value="Unassembled WGS sequence"/>
</dbReference>
<evidence type="ECO:0000313" key="1">
    <source>
        <dbReference type="EMBL" id="VDP12512.1"/>
    </source>
</evidence>
<proteinExistence type="predicted"/>
<gene>
    <name evidence="1" type="ORF">OFLC_LOCUS12927</name>
</gene>
<reference evidence="3" key="1">
    <citation type="submission" date="2016-06" db="UniProtKB">
        <authorList>
            <consortium name="WormBaseParasite"/>
        </authorList>
    </citation>
    <scope>IDENTIFICATION</scope>
</reference>
<evidence type="ECO:0000313" key="3">
    <source>
        <dbReference type="WBParaSite" id="OFLC_0001292801-mRNA-1"/>
    </source>
</evidence>
<protein>
    <submittedName>
        <fullName evidence="3">Ovule protein</fullName>
    </submittedName>
</protein>
<accession>A0A183HZL5</accession>
<dbReference type="AlphaFoldDB" id="A0A183HZL5"/>
<organism evidence="3">
    <name type="scientific">Onchocerca flexuosa</name>
    <dbReference type="NCBI Taxonomy" id="387005"/>
    <lineage>
        <taxon>Eukaryota</taxon>
        <taxon>Metazoa</taxon>
        <taxon>Ecdysozoa</taxon>
        <taxon>Nematoda</taxon>
        <taxon>Chromadorea</taxon>
        <taxon>Rhabditida</taxon>
        <taxon>Spirurina</taxon>
        <taxon>Spiruromorpha</taxon>
        <taxon>Filarioidea</taxon>
        <taxon>Onchocercidae</taxon>
        <taxon>Onchocerca</taxon>
    </lineage>
</organism>
<dbReference type="EMBL" id="UZAJ01039979">
    <property type="protein sequence ID" value="VDP12512.1"/>
    <property type="molecule type" value="Genomic_DNA"/>
</dbReference>